<dbReference type="GO" id="GO:0032958">
    <property type="term" value="P:inositol phosphate biosynthetic process"/>
    <property type="evidence" value="ECO:0007669"/>
    <property type="project" value="InterPro"/>
</dbReference>
<dbReference type="RefSeq" id="XP_016609069.1">
    <property type="nucleotide sequence ID" value="XM_016752369.1"/>
</dbReference>
<dbReference type="eggNOG" id="KOG1620">
    <property type="taxonomic scope" value="Eukaryota"/>
</dbReference>
<dbReference type="PANTHER" id="PTHR12400:SF21">
    <property type="entry name" value="KINASE"/>
    <property type="match status" value="1"/>
</dbReference>
<evidence type="ECO:0000256" key="3">
    <source>
        <dbReference type="ARBA" id="ARBA00022777"/>
    </source>
</evidence>
<dbReference type="SUPFAM" id="SSF56104">
    <property type="entry name" value="SAICAR synthase-like"/>
    <property type="match status" value="1"/>
</dbReference>
<comment type="similarity">
    <text evidence="1 4">Belongs to the inositol phosphokinase (IPK) family.</text>
</comment>
<evidence type="ECO:0000256" key="1">
    <source>
        <dbReference type="ARBA" id="ARBA00007374"/>
    </source>
</evidence>
<feature type="compositionally biased region" description="Low complexity" evidence="5">
    <location>
        <begin position="19"/>
        <end position="30"/>
    </location>
</feature>
<protein>
    <recommendedName>
        <fullName evidence="4">Kinase</fullName>
        <ecNumber evidence="4">2.7.-.-</ecNumber>
    </recommendedName>
</protein>
<dbReference type="InParanoid" id="A0A0L0HJG0"/>
<dbReference type="OrthoDB" id="338650at2759"/>
<organism evidence="6 7">
    <name type="scientific">Spizellomyces punctatus (strain DAOM BR117)</name>
    <dbReference type="NCBI Taxonomy" id="645134"/>
    <lineage>
        <taxon>Eukaryota</taxon>
        <taxon>Fungi</taxon>
        <taxon>Fungi incertae sedis</taxon>
        <taxon>Chytridiomycota</taxon>
        <taxon>Chytridiomycota incertae sedis</taxon>
        <taxon>Chytridiomycetes</taxon>
        <taxon>Spizellomycetales</taxon>
        <taxon>Spizellomycetaceae</taxon>
        <taxon>Spizellomyces</taxon>
    </lineage>
</organism>
<dbReference type="FunCoup" id="A0A0L0HJG0">
    <property type="interactions" value="302"/>
</dbReference>
<dbReference type="Gene3D" id="3.30.470.160">
    <property type="entry name" value="Inositol polyphosphate kinase"/>
    <property type="match status" value="1"/>
</dbReference>
<dbReference type="InterPro" id="IPR005522">
    <property type="entry name" value="IPK"/>
</dbReference>
<evidence type="ECO:0000256" key="4">
    <source>
        <dbReference type="RuleBase" id="RU363090"/>
    </source>
</evidence>
<dbReference type="Proteomes" id="UP000053201">
    <property type="component" value="Unassembled WGS sequence"/>
</dbReference>
<name>A0A0L0HJG0_SPIPD</name>
<proteinExistence type="inferred from homology"/>
<dbReference type="InterPro" id="IPR038286">
    <property type="entry name" value="IPK_sf"/>
</dbReference>
<evidence type="ECO:0000256" key="2">
    <source>
        <dbReference type="ARBA" id="ARBA00022679"/>
    </source>
</evidence>
<dbReference type="EC" id="2.7.-.-" evidence="4"/>
<dbReference type="Pfam" id="PF03770">
    <property type="entry name" value="IPK"/>
    <property type="match status" value="1"/>
</dbReference>
<dbReference type="GO" id="GO:0000828">
    <property type="term" value="F:inositol hexakisphosphate kinase activity"/>
    <property type="evidence" value="ECO:0007669"/>
    <property type="project" value="TreeGrafter"/>
</dbReference>
<reference evidence="6 7" key="1">
    <citation type="submission" date="2009-08" db="EMBL/GenBank/DDBJ databases">
        <title>The Genome Sequence of Spizellomyces punctatus strain DAOM BR117.</title>
        <authorList>
            <consortium name="The Broad Institute Genome Sequencing Platform"/>
            <person name="Russ C."/>
            <person name="Cuomo C."/>
            <person name="Shea T."/>
            <person name="Young S.K."/>
            <person name="Zeng Q."/>
            <person name="Koehrsen M."/>
            <person name="Haas B."/>
            <person name="Borodovsky M."/>
            <person name="Guigo R."/>
            <person name="Alvarado L."/>
            <person name="Berlin A."/>
            <person name="Bochicchio J."/>
            <person name="Borenstein D."/>
            <person name="Chapman S."/>
            <person name="Chen Z."/>
            <person name="Engels R."/>
            <person name="Freedman E."/>
            <person name="Gellesch M."/>
            <person name="Goldberg J."/>
            <person name="Griggs A."/>
            <person name="Gujja S."/>
            <person name="Heiman D."/>
            <person name="Hepburn T."/>
            <person name="Howarth C."/>
            <person name="Jen D."/>
            <person name="Larson L."/>
            <person name="Lewis B."/>
            <person name="Mehta T."/>
            <person name="Park D."/>
            <person name="Pearson M."/>
            <person name="Roberts A."/>
            <person name="Saif S."/>
            <person name="Shenoy N."/>
            <person name="Sisk P."/>
            <person name="Stolte C."/>
            <person name="Sykes S."/>
            <person name="Thomson T."/>
            <person name="Walk T."/>
            <person name="White J."/>
            <person name="Yandava C."/>
            <person name="Burger G."/>
            <person name="Gray M.W."/>
            <person name="Holland P.W.H."/>
            <person name="King N."/>
            <person name="Lang F.B.F."/>
            <person name="Roger A.J."/>
            <person name="Ruiz-Trillo I."/>
            <person name="Lander E."/>
            <person name="Nusbaum C."/>
        </authorList>
    </citation>
    <scope>NUCLEOTIDE SEQUENCE [LARGE SCALE GENOMIC DNA]</scope>
    <source>
        <strain evidence="6 7">DAOM BR117</strain>
    </source>
</reference>
<gene>
    <name evidence="6" type="ORF">SPPG_04123</name>
</gene>
<evidence type="ECO:0000313" key="6">
    <source>
        <dbReference type="EMBL" id="KND01030.1"/>
    </source>
</evidence>
<accession>A0A0L0HJG0</accession>
<feature type="region of interest" description="Disordered" evidence="5">
    <location>
        <begin position="1"/>
        <end position="30"/>
    </location>
</feature>
<dbReference type="STRING" id="645134.A0A0L0HJG0"/>
<evidence type="ECO:0000313" key="7">
    <source>
        <dbReference type="Proteomes" id="UP000053201"/>
    </source>
</evidence>
<evidence type="ECO:0000256" key="5">
    <source>
        <dbReference type="SAM" id="MobiDB-lite"/>
    </source>
</evidence>
<dbReference type="GO" id="GO:0005634">
    <property type="term" value="C:nucleus"/>
    <property type="evidence" value="ECO:0007669"/>
    <property type="project" value="TreeGrafter"/>
</dbReference>
<dbReference type="GeneID" id="27687590"/>
<dbReference type="EMBL" id="KQ257455">
    <property type="protein sequence ID" value="KND01030.1"/>
    <property type="molecule type" value="Genomic_DNA"/>
</dbReference>
<dbReference type="GO" id="GO:0005737">
    <property type="term" value="C:cytoplasm"/>
    <property type="evidence" value="ECO:0007669"/>
    <property type="project" value="TreeGrafter"/>
</dbReference>
<dbReference type="VEuPathDB" id="FungiDB:SPPG_04123"/>
<keyword evidence="2 4" id="KW-0808">Transferase</keyword>
<dbReference type="GO" id="GO:0046854">
    <property type="term" value="P:phosphatidylinositol phosphate biosynthetic process"/>
    <property type="evidence" value="ECO:0007669"/>
    <property type="project" value="TreeGrafter"/>
</dbReference>
<keyword evidence="7" id="KW-1185">Reference proteome</keyword>
<dbReference type="OMA" id="FRICGMK"/>
<dbReference type="PANTHER" id="PTHR12400">
    <property type="entry name" value="INOSITOL POLYPHOSPHATE KINASE"/>
    <property type="match status" value="1"/>
</dbReference>
<dbReference type="AlphaFoldDB" id="A0A0L0HJG0"/>
<sequence length="290" mass="31612">MTARRHSIEIPPELSSRAPSVPSPSTDVTTSQAYAPFDHQIAGHAGQIFGLAGGLLAKVCPQKEVDFYKAVFASDREDLVEFRKSVPQFAGSGDLAADASLNGEAVGNPTVHLENLLAPYTHPSVADIKIGTRLYGDEADEAKKARMEEQARTTTSGKTGLRICGMKVYDPYTSNYLTHDRKYGRSLSAEEIHLGIRTFFTIPSSATLVPTATLTALREKLTILLHRLETARVRLYGASILLIYEGSDVDARIIDFAHSHVESEQAGPDEGAVFGVRNLLQSIEKLLQME</sequence>
<keyword evidence="3 4" id="KW-0418">Kinase</keyword>